<sequence length="172" mass="18558">SSSSTSPVLGGWPINSFLGGSDGMNSGHQTLNNAKPVINNLCKWSKAVGCAASIRNNIKLWLVFVLVDTNNKHGSIFTGGRNNNLLSTTLQMCSSFVFISENSSGLNNDFGSSLSPRDLIWVPVSKHSDRLVTKEKGLRVLHGHIVMLPGSMNTVILKHIGHVISGHERIVN</sequence>
<feature type="non-terminal residue" evidence="1">
    <location>
        <position position="1"/>
    </location>
</feature>
<dbReference type="EMBL" id="KJ587744">
    <property type="protein sequence ID" value="AID66750.1"/>
    <property type="molecule type" value="mRNA"/>
</dbReference>
<name>A0A068FMV7_ROBPS</name>
<dbReference type="AlphaFoldDB" id="A0A068FMV7"/>
<organism evidence="1">
    <name type="scientific">Robinia pseudoacacia</name>
    <name type="common">Black locust</name>
    <dbReference type="NCBI Taxonomy" id="35938"/>
    <lineage>
        <taxon>Eukaryota</taxon>
        <taxon>Viridiplantae</taxon>
        <taxon>Streptophyta</taxon>
        <taxon>Embryophyta</taxon>
        <taxon>Tracheophyta</taxon>
        <taxon>Spermatophyta</taxon>
        <taxon>Magnoliopsida</taxon>
        <taxon>eudicotyledons</taxon>
        <taxon>Gunneridae</taxon>
        <taxon>Pentapetalae</taxon>
        <taxon>rosids</taxon>
        <taxon>fabids</taxon>
        <taxon>Fabales</taxon>
        <taxon>Fabaceae</taxon>
        <taxon>Papilionoideae</taxon>
        <taxon>50 kb inversion clade</taxon>
        <taxon>NPAAA clade</taxon>
        <taxon>Hologalegina</taxon>
        <taxon>robinioid clade</taxon>
        <taxon>Robinieae</taxon>
        <taxon>Robinia</taxon>
    </lineage>
</organism>
<accession>A0A068FMV7</accession>
<proteinExistence type="evidence at transcript level"/>
<evidence type="ECO:0000313" key="1">
    <source>
        <dbReference type="EMBL" id="AID66750.1"/>
    </source>
</evidence>
<reference evidence="1" key="1">
    <citation type="submission" date="2014-03" db="EMBL/GenBank/DDBJ databases">
        <title>The Selection of Reference Gene for Real-time Quantitative PCR Normalization in Black Locust (Robinia pseudoacacia).</title>
        <authorList>
            <person name="Wang J."/>
            <person name="Li Y."/>
            <person name="Sun Y."/>
        </authorList>
    </citation>
    <scope>NUCLEOTIDE SEQUENCE</scope>
</reference>
<protein>
    <submittedName>
        <fullName evidence="1">Glyceraldehyde-3-phosphate dehydrogenase</fullName>
    </submittedName>
</protein>
<feature type="non-terminal residue" evidence="1">
    <location>
        <position position="172"/>
    </location>
</feature>